<dbReference type="InterPro" id="IPR050708">
    <property type="entry name" value="T6SS_VgrG/RHS"/>
</dbReference>
<feature type="domain" description="DUF6443" evidence="2">
    <location>
        <begin position="33"/>
        <end position="169"/>
    </location>
</feature>
<proteinExistence type="predicted"/>
<dbReference type="OrthoDB" id="1191296at2"/>
<sequence length="1127" mass="125716">MKKHFSSKGALSALLTFCSLGLYAQSSNQNYVQTRTPLVPVTTAAAQNALTYTQQQTSIQYYDGLGRPLQTVQKQATTNAKDIVQPFEYDAFGREVKKYLPYSNITGSQDGSYKTNALTAGQGVWAHYKLATQSIDTTSFPFAETMLEASPLNRATEQGAPGKAFRVLKNASGASTLLGNTVKTEYGTNTATEVKLWTVTASGATGTTNYAANQLYKTILMDENWRPADGLPGKVEEFKDKEGKVVLKRTFNKNPAGTTETLSTYYVYDDFGNLRYVLPPAVTVSSFIETDALFKDLMYGYHYDSRQRVVEKKIPGKDWEYLVYNKLDQLVLTQDGNQRAAKEWTYTKYDALGRITSTGKYVHATVVTQPQMVTAVNASTTLWESRPVGSDYTNAAFPTSGVAQVYTVNYYDDYSFPQASTYPPQTDTLNTRSDIVRGLLTGTKVNVLGSADFLWTVNYYDKEGRVIQQHNQNYVGGKDVINTKYSFVGQPLVVKRVHTNNKGTGTQTFLYWYQYDHMGRKTRVLHKVINGTVNAAAQPVILADYAYNELGQLTAKKLHSIDKGQSYAQVLDYQYTIRGWLKKINDPAQISATSADKADKFGMELKYDNSSTPQFNGNISNMLWRGTKFSAPMMEYAFSYDKLNRLLRAQSMQGGNYEERVDSYDVMGNILKLRRWNDNNLIDSLIYTYKVPNLSNQLDHVDEKSNAAIPYKSQGFKEVNDIQQVGEYSYDVNGNMLIDKNAGITTNILYNYLNLPQMVVKEGTAINYLYDASGRKLRKTVGTTVDDYVDGLQLQTVGTTTTIKFISTEEGRANWNGATSAYYYHYDLKDHLGNTRVTISEAGAVLQEDSYYAFGMQIPGKSFNPTNKYLYNGKELQAETGWYDYGARFYDPTLGRWSVVDPLAEKMRRHSPYNYCFDNPIRFIDPDGMSPTGGPGPVPNIGNPMYPVLEGVRQYMQAGLGLLDNLYTSVTLTGSHVISNVKVSLGLAEGTVTNTEKISNTTEARFNFKEFMQNVDNKPAGPLFKFSNETKITNETEYEVSGKINLVDTKATGTKSKDLQTSQTSQSSEVTVGKKKIGFFLSNENTATSSKVDIGIKSDFNLDLGGFSFSIGIKAGAKVYEEKTNTK</sequence>
<dbReference type="AlphaFoldDB" id="H8KUK8"/>
<reference evidence="3" key="1">
    <citation type="submission" date="2012-02" db="EMBL/GenBank/DDBJ databases">
        <title>The complete genome of Solitalea canadensis DSM 3403.</title>
        <authorList>
            <consortium name="US DOE Joint Genome Institute (JGI-PGF)"/>
            <person name="Lucas S."/>
            <person name="Copeland A."/>
            <person name="Lapidus A."/>
            <person name="Glavina del Rio T."/>
            <person name="Dalin E."/>
            <person name="Tice H."/>
            <person name="Bruce D."/>
            <person name="Goodwin L."/>
            <person name="Pitluck S."/>
            <person name="Peters L."/>
            <person name="Ovchinnikova G."/>
            <person name="Lu M."/>
            <person name="Kyrpides N."/>
            <person name="Mavromatis K."/>
            <person name="Ivanova N."/>
            <person name="Brettin T."/>
            <person name="Detter J.C."/>
            <person name="Han C."/>
            <person name="Larimer F."/>
            <person name="Land M."/>
            <person name="Hauser L."/>
            <person name="Markowitz V."/>
            <person name="Cheng J.-F."/>
            <person name="Hugenholtz P."/>
            <person name="Woyke T."/>
            <person name="Wu D."/>
            <person name="Spring S."/>
            <person name="Schroeder M."/>
            <person name="Kopitz M."/>
            <person name="Brambilla E."/>
            <person name="Klenk H.-P."/>
            <person name="Eisen J.A."/>
        </authorList>
    </citation>
    <scope>NUCLEOTIDE SEQUENCE</scope>
    <source>
        <strain evidence="3">DSM 3403</strain>
    </source>
</reference>
<dbReference type="Proteomes" id="UP000007590">
    <property type="component" value="Chromosome"/>
</dbReference>
<dbReference type="KEGG" id="scn:Solca_2391"/>
<feature type="chain" id="PRO_5003613911" evidence="1">
    <location>
        <begin position="25"/>
        <end position="1127"/>
    </location>
</feature>
<organism evidence="3 4">
    <name type="scientific">Solitalea canadensis (strain ATCC 29591 / DSM 3403 / JCM 21819 / LMG 8368 / NBRC 15130 / NCIMB 12057 / USAM 9D)</name>
    <name type="common">Flexibacter canadensis</name>
    <dbReference type="NCBI Taxonomy" id="929556"/>
    <lineage>
        <taxon>Bacteria</taxon>
        <taxon>Pseudomonadati</taxon>
        <taxon>Bacteroidota</taxon>
        <taxon>Sphingobacteriia</taxon>
        <taxon>Sphingobacteriales</taxon>
        <taxon>Sphingobacteriaceae</taxon>
        <taxon>Solitalea</taxon>
    </lineage>
</organism>
<dbReference type="NCBIfam" id="TIGR03696">
    <property type="entry name" value="Rhs_assc_core"/>
    <property type="match status" value="1"/>
</dbReference>
<name>H8KUK8_SOLCM</name>
<protein>
    <submittedName>
        <fullName evidence="3">RHS repeat-associated core domain protein</fullName>
    </submittedName>
</protein>
<dbReference type="Gene3D" id="2.180.10.10">
    <property type="entry name" value="RHS repeat-associated core"/>
    <property type="match status" value="1"/>
</dbReference>
<keyword evidence="4" id="KW-1185">Reference proteome</keyword>
<dbReference type="HOGENOM" id="CLU_004466_0_0_10"/>
<feature type="signal peptide" evidence="1">
    <location>
        <begin position="1"/>
        <end position="24"/>
    </location>
</feature>
<keyword evidence="1" id="KW-0732">Signal</keyword>
<dbReference type="RefSeq" id="WP_014680659.1">
    <property type="nucleotide sequence ID" value="NC_017770.1"/>
</dbReference>
<dbReference type="Pfam" id="PF20041">
    <property type="entry name" value="DUF6443"/>
    <property type="match status" value="1"/>
</dbReference>
<evidence type="ECO:0000313" key="4">
    <source>
        <dbReference type="Proteomes" id="UP000007590"/>
    </source>
</evidence>
<dbReference type="eggNOG" id="COG3209">
    <property type="taxonomic scope" value="Bacteria"/>
</dbReference>
<dbReference type="PANTHER" id="PTHR32305:SF15">
    <property type="entry name" value="PROTEIN RHSA-RELATED"/>
    <property type="match status" value="1"/>
</dbReference>
<dbReference type="PANTHER" id="PTHR32305">
    <property type="match status" value="1"/>
</dbReference>
<dbReference type="EMBL" id="CP003349">
    <property type="protein sequence ID" value="AFD07432.1"/>
    <property type="molecule type" value="Genomic_DNA"/>
</dbReference>
<evidence type="ECO:0000259" key="2">
    <source>
        <dbReference type="Pfam" id="PF20041"/>
    </source>
</evidence>
<gene>
    <name evidence="3" type="ordered locus">Solca_2391</name>
</gene>
<dbReference type="InterPro" id="IPR022385">
    <property type="entry name" value="Rhs_assc_core"/>
</dbReference>
<evidence type="ECO:0000313" key="3">
    <source>
        <dbReference type="EMBL" id="AFD07432.1"/>
    </source>
</evidence>
<accession>H8KUK8</accession>
<dbReference type="InterPro" id="IPR045619">
    <property type="entry name" value="DUF6443"/>
</dbReference>
<dbReference type="STRING" id="929556.Solca_2391"/>
<evidence type="ECO:0000256" key="1">
    <source>
        <dbReference type="SAM" id="SignalP"/>
    </source>
</evidence>